<dbReference type="Pfam" id="PF03860">
    <property type="entry name" value="Csp"/>
    <property type="match status" value="1"/>
</dbReference>
<organism evidence="1 2">
    <name type="scientific">Halodurantibacterium flavum</name>
    <dbReference type="NCBI Taxonomy" id="1382802"/>
    <lineage>
        <taxon>Bacteria</taxon>
        <taxon>Pseudomonadati</taxon>
        <taxon>Pseudomonadota</taxon>
        <taxon>Alphaproteobacteria</taxon>
        <taxon>Rhodobacterales</taxon>
        <taxon>Paracoccaceae</taxon>
        <taxon>Halodurantibacterium</taxon>
    </lineage>
</organism>
<dbReference type="RefSeq" id="WP_390258793.1">
    <property type="nucleotide sequence ID" value="NZ_JBHUGH010000001.1"/>
</dbReference>
<accession>A0ABW4RZR6</accession>
<sequence length="125" mass="13664">MTPQSSRHMPAEMHVEGVLAPDIRDCVAACLDCYQTCLTTAMHHCLEAGGEHTEPTHFRLMMACAEICRSAAHFMLLGSDDHARLCAECARICTACADDCERLGGMTACVDACRRCAEHCRTMAQ</sequence>
<dbReference type="Proteomes" id="UP001597353">
    <property type="component" value="Unassembled WGS sequence"/>
</dbReference>
<dbReference type="InterPro" id="IPR044543">
    <property type="entry name" value="YHJQ-like"/>
</dbReference>
<comment type="caution">
    <text evidence="1">The sequence shown here is derived from an EMBL/GenBank/DDBJ whole genome shotgun (WGS) entry which is preliminary data.</text>
</comment>
<dbReference type="EMBL" id="JBHUGH010000001">
    <property type="protein sequence ID" value="MFD1910829.1"/>
    <property type="molecule type" value="Genomic_DNA"/>
</dbReference>
<keyword evidence="2" id="KW-1185">Reference proteome</keyword>
<reference evidence="2" key="1">
    <citation type="journal article" date="2019" name="Int. J. Syst. Evol. Microbiol.">
        <title>The Global Catalogue of Microorganisms (GCM) 10K type strain sequencing project: providing services to taxonomists for standard genome sequencing and annotation.</title>
        <authorList>
            <consortium name="The Broad Institute Genomics Platform"/>
            <consortium name="The Broad Institute Genome Sequencing Center for Infectious Disease"/>
            <person name="Wu L."/>
            <person name="Ma J."/>
        </authorList>
    </citation>
    <scope>NUCLEOTIDE SEQUENCE [LARGE SCALE GENOMIC DNA]</scope>
    <source>
        <strain evidence="2">CGMCC 4.7242</strain>
    </source>
</reference>
<evidence type="ECO:0000313" key="2">
    <source>
        <dbReference type="Proteomes" id="UP001597353"/>
    </source>
</evidence>
<protein>
    <submittedName>
        <fullName evidence="1">Four-helix bundle copper-binding protein</fullName>
    </submittedName>
</protein>
<dbReference type="PANTHER" id="PTHR37310:SF1">
    <property type="entry name" value="CYTOPLASMIC PROTEIN"/>
    <property type="match status" value="1"/>
</dbReference>
<dbReference type="InterPro" id="IPR005560">
    <property type="entry name" value="Csp_YhjQ"/>
</dbReference>
<evidence type="ECO:0000313" key="1">
    <source>
        <dbReference type="EMBL" id="MFD1910829.1"/>
    </source>
</evidence>
<dbReference type="CDD" id="cd08026">
    <property type="entry name" value="DUF326"/>
    <property type="match status" value="1"/>
</dbReference>
<gene>
    <name evidence="1" type="ORF">ACFSGJ_01210</name>
</gene>
<dbReference type="PANTHER" id="PTHR37310">
    <property type="entry name" value="CYTOPLASMIC PROTEIN-RELATED"/>
    <property type="match status" value="1"/>
</dbReference>
<dbReference type="Gene3D" id="1.20.1270.360">
    <property type="match status" value="1"/>
</dbReference>
<proteinExistence type="predicted"/>
<name>A0ABW4RZR6_9RHOB</name>